<reference evidence="2 3" key="2">
    <citation type="journal article" date="2015" name="Syst. Appl. Microbiol.">
        <title>Nitrincola nitratireducens sp. nov. isolated from a haloalkaline crater lake.</title>
        <authorList>
            <person name="Singh A."/>
            <person name="Vaidya B."/>
            <person name="Tanuku N.R."/>
            <person name="Pinnaka A.K."/>
        </authorList>
    </citation>
    <scope>NUCLEOTIDE SEQUENCE [LARGE SCALE GENOMIC DNA]</scope>
    <source>
        <strain evidence="2 3">AK23</strain>
    </source>
</reference>
<reference evidence="3" key="1">
    <citation type="submission" date="2012-11" db="EMBL/GenBank/DDBJ databases">
        <authorList>
            <person name="Singh A."/>
            <person name="Pinnaka A.K."/>
            <person name="Vaidya B."/>
        </authorList>
    </citation>
    <scope>NUCLEOTIDE SEQUENCE [LARGE SCALE GENOMIC DNA]</scope>
    <source>
        <strain evidence="3">AK23</strain>
    </source>
</reference>
<dbReference type="OrthoDB" id="9799921at2"/>
<keyword evidence="3" id="KW-1185">Reference proteome</keyword>
<comment type="caution">
    <text evidence="2">The sequence shown here is derived from an EMBL/GenBank/DDBJ whole genome shotgun (WGS) entry which is preliminary data.</text>
</comment>
<evidence type="ECO:0000313" key="3">
    <source>
        <dbReference type="Proteomes" id="UP000019464"/>
    </source>
</evidence>
<gene>
    <name evidence="2" type="ORF">D791_00492</name>
</gene>
<dbReference type="InterPro" id="IPR036895">
    <property type="entry name" value="Uracil-DNA_glycosylase-like_sf"/>
</dbReference>
<dbReference type="Pfam" id="PF03167">
    <property type="entry name" value="UDG"/>
    <property type="match status" value="1"/>
</dbReference>
<dbReference type="Gene3D" id="3.40.470.10">
    <property type="entry name" value="Uracil-DNA glycosylase-like domain"/>
    <property type="match status" value="1"/>
</dbReference>
<dbReference type="PATRIC" id="fig|1229521.3.peg.495"/>
<dbReference type="SUPFAM" id="SSF52141">
    <property type="entry name" value="Uracil-DNA glycosylase-like"/>
    <property type="match status" value="1"/>
</dbReference>
<feature type="domain" description="Uracil-DNA glycosylase-like" evidence="1">
    <location>
        <begin position="12"/>
        <end position="124"/>
    </location>
</feature>
<accession>W9V1D2</accession>
<organism evidence="2 3">
    <name type="scientific">Nitrincola nitratireducens</name>
    <dbReference type="NCBI Taxonomy" id="1229521"/>
    <lineage>
        <taxon>Bacteria</taxon>
        <taxon>Pseudomonadati</taxon>
        <taxon>Pseudomonadota</taxon>
        <taxon>Gammaproteobacteria</taxon>
        <taxon>Oceanospirillales</taxon>
        <taxon>Oceanospirillaceae</taxon>
        <taxon>Nitrincola</taxon>
    </lineage>
</organism>
<evidence type="ECO:0000313" key="2">
    <source>
        <dbReference type="EMBL" id="EXJ13139.1"/>
    </source>
</evidence>
<dbReference type="NCBIfam" id="TIGR04274">
    <property type="entry name" value="hypoxanDNAglyco"/>
    <property type="match status" value="1"/>
</dbReference>
<sequence length="131" mass="14694">MVEGRVSSFAPVVDERAKVLILGSMPGLASLTAQEYYAHPRNAFWPIMSTLFQFDVALQYSERLEKLNASGVALWDVLQQCERNGSLDSSIVRSSQQLNSFAEFFHAYPGIQAVFCNGNKAYRDFSEKCND</sequence>
<evidence type="ECO:0000259" key="1">
    <source>
        <dbReference type="Pfam" id="PF03167"/>
    </source>
</evidence>
<dbReference type="EMBL" id="AONB01000001">
    <property type="protein sequence ID" value="EXJ13139.1"/>
    <property type="molecule type" value="Genomic_DNA"/>
</dbReference>
<proteinExistence type="predicted"/>
<dbReference type="InterPro" id="IPR005122">
    <property type="entry name" value="Uracil-DNA_glycosylase-like"/>
</dbReference>
<dbReference type="InterPro" id="IPR026353">
    <property type="entry name" value="Hypoxan-DNA_Glyclase"/>
</dbReference>
<name>W9V1D2_9GAMM</name>
<dbReference type="AlphaFoldDB" id="W9V1D2"/>
<dbReference type="RefSeq" id="WP_157682203.1">
    <property type="nucleotide sequence ID" value="NZ_AONB01000001.1"/>
</dbReference>
<protein>
    <submittedName>
        <fullName evidence="2">G:T/U mismatch-specific DNA glycosylase</fullName>
    </submittedName>
</protein>
<dbReference type="Proteomes" id="UP000019464">
    <property type="component" value="Unassembled WGS sequence"/>
</dbReference>
<dbReference type="STRING" id="1229521.D791_00492"/>
<dbReference type="CDD" id="cd10032">
    <property type="entry name" value="UDG-F6_HDG"/>
    <property type="match status" value="1"/>
</dbReference>